<sequence>MFEDKSWTKGFKLVFFRTAISRVGGKRFISTLNGKTVKVRGLIVKHQTFGYEIIVSEKSMILSAK</sequence>
<gene>
    <name evidence="1" type="ORF">A7E78_03830</name>
</gene>
<dbReference type="EMBL" id="CP015519">
    <property type="protein sequence ID" value="APG27037.1"/>
    <property type="molecule type" value="Genomic_DNA"/>
</dbReference>
<accession>A0A1L3GM70</accession>
<keyword evidence="2" id="KW-1185">Reference proteome</keyword>
<dbReference type="KEGG" id="pef:A7E78_03830"/>
<reference evidence="1 2" key="1">
    <citation type="journal article" date="2017" name="Genome Announc.">
        <title>Complete Genome Sequences of Two Acetylene-Fermenting Pelobacter acetylenicus Strains.</title>
        <authorList>
            <person name="Sutton J.M."/>
            <person name="Baesman S.M."/>
            <person name="Fierst J.L."/>
            <person name="Poret-Peterson A.T."/>
            <person name="Oremland R.S."/>
            <person name="Dunlap D.S."/>
            <person name="Akob D.M."/>
        </authorList>
    </citation>
    <scope>NUCLEOTIDE SEQUENCE [LARGE SCALE GENOMIC DNA]</scope>
    <source>
        <strain evidence="1 2">SFB93</strain>
    </source>
</reference>
<evidence type="ECO:0000313" key="1">
    <source>
        <dbReference type="EMBL" id="APG27037.1"/>
    </source>
</evidence>
<dbReference type="Proteomes" id="UP000182517">
    <property type="component" value="Chromosome"/>
</dbReference>
<organism evidence="1 2">
    <name type="scientific">Syntrophotalea acetylenivorans</name>
    <dbReference type="NCBI Taxonomy" id="1842532"/>
    <lineage>
        <taxon>Bacteria</taxon>
        <taxon>Pseudomonadati</taxon>
        <taxon>Thermodesulfobacteriota</taxon>
        <taxon>Desulfuromonadia</taxon>
        <taxon>Desulfuromonadales</taxon>
        <taxon>Syntrophotaleaceae</taxon>
        <taxon>Syntrophotalea</taxon>
    </lineage>
</organism>
<dbReference type="STRING" id="1842532.A7E78_03830"/>
<protein>
    <submittedName>
        <fullName evidence="1">Uncharacterized protein</fullName>
    </submittedName>
</protein>
<proteinExistence type="predicted"/>
<dbReference type="AlphaFoldDB" id="A0A1L3GM70"/>
<name>A0A1L3GM70_9BACT</name>
<evidence type="ECO:0000313" key="2">
    <source>
        <dbReference type="Proteomes" id="UP000182517"/>
    </source>
</evidence>